<reference evidence="2 3" key="1">
    <citation type="submission" date="2018-10" db="EMBL/GenBank/DDBJ databases">
        <title>Genomic Encyclopedia of Archaeal and Bacterial Type Strains, Phase II (KMG-II): from individual species to whole genera.</title>
        <authorList>
            <person name="Goeker M."/>
        </authorList>
    </citation>
    <scope>NUCLEOTIDE SEQUENCE [LARGE SCALE GENOMIC DNA]</scope>
    <source>
        <strain evidence="2 3">DSM 235</strain>
    </source>
</reference>
<evidence type="ECO:0000313" key="2">
    <source>
        <dbReference type="EMBL" id="RKT46337.1"/>
    </source>
</evidence>
<name>A0A495VD80_9GAMM</name>
<keyword evidence="1" id="KW-1133">Transmembrane helix</keyword>
<comment type="caution">
    <text evidence="2">The sequence shown here is derived from an EMBL/GenBank/DDBJ whole genome shotgun (WGS) entry which is preliminary data.</text>
</comment>
<sequence>MTYTYQMFGAMTGWSFLYGCMLGIASPANYLPRQARMYPVGSDDALAIRDESRAPGLSQKEQV</sequence>
<organism evidence="2 3">
    <name type="scientific">Thiocapsa rosea</name>
    <dbReference type="NCBI Taxonomy" id="69360"/>
    <lineage>
        <taxon>Bacteria</taxon>
        <taxon>Pseudomonadati</taxon>
        <taxon>Pseudomonadota</taxon>
        <taxon>Gammaproteobacteria</taxon>
        <taxon>Chromatiales</taxon>
        <taxon>Chromatiaceae</taxon>
        <taxon>Thiocapsa</taxon>
    </lineage>
</organism>
<gene>
    <name evidence="2" type="ORF">BDD21_3845</name>
</gene>
<keyword evidence="3" id="KW-1185">Reference proteome</keyword>
<proteinExistence type="predicted"/>
<accession>A0A495VD80</accession>
<evidence type="ECO:0000256" key="1">
    <source>
        <dbReference type="SAM" id="Phobius"/>
    </source>
</evidence>
<feature type="transmembrane region" description="Helical" evidence="1">
    <location>
        <begin position="12"/>
        <end position="31"/>
    </location>
</feature>
<dbReference type="EMBL" id="RBXL01000001">
    <property type="protein sequence ID" value="RKT46337.1"/>
    <property type="molecule type" value="Genomic_DNA"/>
</dbReference>
<protein>
    <submittedName>
        <fullName evidence="2">Uncharacterized protein</fullName>
    </submittedName>
</protein>
<keyword evidence="1" id="KW-0812">Transmembrane</keyword>
<evidence type="ECO:0000313" key="3">
    <source>
        <dbReference type="Proteomes" id="UP000274556"/>
    </source>
</evidence>
<dbReference type="AlphaFoldDB" id="A0A495VD80"/>
<keyword evidence="1" id="KW-0472">Membrane</keyword>
<dbReference type="Proteomes" id="UP000274556">
    <property type="component" value="Unassembled WGS sequence"/>
</dbReference>